<feature type="compositionally biased region" description="Low complexity" evidence="2">
    <location>
        <begin position="446"/>
        <end position="467"/>
    </location>
</feature>
<comment type="caution">
    <text evidence="3">The sequence shown here is derived from an EMBL/GenBank/DDBJ whole genome shotgun (WGS) entry which is preliminary data.</text>
</comment>
<accession>A0A9P7YMZ6</accession>
<feature type="region of interest" description="Disordered" evidence="2">
    <location>
        <begin position="845"/>
        <end position="955"/>
    </location>
</feature>
<feature type="compositionally biased region" description="Basic and acidic residues" evidence="2">
    <location>
        <begin position="631"/>
        <end position="660"/>
    </location>
</feature>
<dbReference type="EMBL" id="MU251404">
    <property type="protein sequence ID" value="KAG9236556.1"/>
    <property type="molecule type" value="Genomic_DNA"/>
</dbReference>
<name>A0A9P7YMZ6_9HELO</name>
<feature type="compositionally biased region" description="Acidic residues" evidence="2">
    <location>
        <begin position="667"/>
        <end position="680"/>
    </location>
</feature>
<protein>
    <submittedName>
        <fullName evidence="3">Uncharacterized protein</fullName>
    </submittedName>
</protein>
<feature type="compositionally biased region" description="Basic and acidic residues" evidence="2">
    <location>
        <begin position="742"/>
        <end position="763"/>
    </location>
</feature>
<gene>
    <name evidence="3" type="ORF">BJ875DRAFT_217223</name>
</gene>
<feature type="compositionally biased region" description="Basic and acidic residues" evidence="2">
    <location>
        <begin position="707"/>
        <end position="735"/>
    </location>
</feature>
<feature type="region of interest" description="Disordered" evidence="2">
    <location>
        <begin position="443"/>
        <end position="482"/>
    </location>
</feature>
<feature type="region of interest" description="Disordered" evidence="2">
    <location>
        <begin position="631"/>
        <end position="763"/>
    </location>
</feature>
<keyword evidence="1" id="KW-0175">Coiled coil</keyword>
<sequence length="955" mass="108533">MATWGAYFSSYVKKREDGTLFAVLENPDTKKAEESQLMEGITMRVQRPNTAPKKLYGATIEEPFAPQIQRSASNAARVANLFGYAQPKPTLTQVVEDSEATDSGVTAKPSPIVAQVAEKALFVPITSKPAGVKPVEEAKVEVAAVTKSLFKPWSFAKTVQTAVKVQAEKNAEEVDVGPKNENTEPAPVALADVKRTAQPEIVPKSEPTEFATWNTTVPAANKCEEVKIQPKTTAPLHPISLDTVVQSLQTDFPQPSRTVTTPQVSTNYLVSSKPVHARKATLDDVMQDLYDMPSQPPQPSQTTAPPPQPPVASQPTTEEEAPKRSITRSATKNSLDDVMMALQSMPTEVKAKSPTRPTQRSRGAPKQSISDSLDDIMLALQGDIVPAKARLVPAPVSVEKAMAKSSLMPEKLALIPASPMAFEAKTADLPPLTTRLSITEQTLQNSASPISRQSSSTTRSRMSFTSSILSTQPETPDSEVEPVEFVESRAWQHARRISEFKLQQERMEEERKKMLEDRLKFQRDEARFQEEEEQQRMFVEIVREEQEREEKEEAERRRVAEEERIRLEEIAWKQEEERQRVLVEERRFAGGLARGEEEERQRAAEERTKVKEWEEEKARNAAEVAMLIREEEEREEREMQELKRETMRVEEESQLIKDDDISVYSDELVESDDDDEEERQEDPRQEYQKDVEEARLLQLRYEEEEEDRMRFEIEEEERERREDEAERVRFEEQAGQRRRIQEKKDQAERQNIEEQEEYERRQIEERKEQRLRFKKEEVERSRFEEETERERYAKREAERQQIEEERRIEEIAARMQAEDEAAEAEEEKQRELAKAEEKIRAAFAGMAKERGQEPPVVPKLQRPTGDNGISLLRRAQTDLRDGSKPTPTTPGGNGVSRYNTVGGAAGPRQMNKPLPSPAGVSRGNTTGMKPPGGPRGLPNGPRAGLPSGPRPRGRS</sequence>
<feature type="compositionally biased region" description="Low complexity" evidence="2">
    <location>
        <begin position="936"/>
        <end position="946"/>
    </location>
</feature>
<dbReference type="Proteomes" id="UP000824998">
    <property type="component" value="Unassembled WGS sequence"/>
</dbReference>
<evidence type="ECO:0000256" key="2">
    <source>
        <dbReference type="SAM" id="MobiDB-lite"/>
    </source>
</evidence>
<feature type="region of interest" description="Disordered" evidence="2">
    <location>
        <begin position="592"/>
        <end position="616"/>
    </location>
</feature>
<feature type="compositionally biased region" description="Polar residues" evidence="2">
    <location>
        <begin position="355"/>
        <end position="370"/>
    </location>
</feature>
<keyword evidence="4" id="KW-1185">Reference proteome</keyword>
<feature type="compositionally biased region" description="Pro residues" evidence="2">
    <location>
        <begin position="294"/>
        <end position="312"/>
    </location>
</feature>
<dbReference type="AlphaFoldDB" id="A0A9P7YMZ6"/>
<feature type="region of interest" description="Disordered" evidence="2">
    <location>
        <begin position="815"/>
        <end position="834"/>
    </location>
</feature>
<evidence type="ECO:0000313" key="3">
    <source>
        <dbReference type="EMBL" id="KAG9236556.1"/>
    </source>
</evidence>
<evidence type="ECO:0000313" key="4">
    <source>
        <dbReference type="Proteomes" id="UP000824998"/>
    </source>
</evidence>
<reference evidence="3" key="1">
    <citation type="journal article" date="2021" name="IMA Fungus">
        <title>Genomic characterization of three marine fungi, including Emericellopsis atlantica sp. nov. with signatures of a generalist lifestyle and marine biomass degradation.</title>
        <authorList>
            <person name="Hagestad O.C."/>
            <person name="Hou L."/>
            <person name="Andersen J.H."/>
            <person name="Hansen E.H."/>
            <person name="Altermark B."/>
            <person name="Li C."/>
            <person name="Kuhnert E."/>
            <person name="Cox R.J."/>
            <person name="Crous P.W."/>
            <person name="Spatafora J.W."/>
            <person name="Lail K."/>
            <person name="Amirebrahimi M."/>
            <person name="Lipzen A."/>
            <person name="Pangilinan J."/>
            <person name="Andreopoulos W."/>
            <person name="Hayes R.D."/>
            <person name="Ng V."/>
            <person name="Grigoriev I.V."/>
            <person name="Jackson S.A."/>
            <person name="Sutton T.D.S."/>
            <person name="Dobson A.D.W."/>
            <person name="Rama T."/>
        </authorList>
    </citation>
    <scope>NUCLEOTIDE SEQUENCE</scope>
    <source>
        <strain evidence="3">TRa018bII</strain>
    </source>
</reference>
<feature type="region of interest" description="Disordered" evidence="2">
    <location>
        <begin position="289"/>
        <end position="370"/>
    </location>
</feature>
<feature type="coiled-coil region" evidence="1">
    <location>
        <begin position="497"/>
        <end position="571"/>
    </location>
</feature>
<dbReference type="OrthoDB" id="3560732at2759"/>
<proteinExistence type="predicted"/>
<feature type="region of interest" description="Disordered" evidence="2">
    <location>
        <begin position="776"/>
        <end position="805"/>
    </location>
</feature>
<feature type="compositionally biased region" description="Basic and acidic residues" evidence="2">
    <location>
        <begin position="681"/>
        <end position="695"/>
    </location>
</feature>
<evidence type="ECO:0000256" key="1">
    <source>
        <dbReference type="SAM" id="Coils"/>
    </source>
</evidence>
<organism evidence="3 4">
    <name type="scientific">Amylocarpus encephaloides</name>
    <dbReference type="NCBI Taxonomy" id="45428"/>
    <lineage>
        <taxon>Eukaryota</taxon>
        <taxon>Fungi</taxon>
        <taxon>Dikarya</taxon>
        <taxon>Ascomycota</taxon>
        <taxon>Pezizomycotina</taxon>
        <taxon>Leotiomycetes</taxon>
        <taxon>Helotiales</taxon>
        <taxon>Helotiales incertae sedis</taxon>
        <taxon>Amylocarpus</taxon>
    </lineage>
</organism>